<dbReference type="RefSeq" id="WP_379737780.1">
    <property type="nucleotide sequence ID" value="NZ_JBHRVV010000001.1"/>
</dbReference>
<keyword evidence="2" id="KW-1185">Reference proteome</keyword>
<reference evidence="2" key="1">
    <citation type="journal article" date="2019" name="Int. J. Syst. Evol. Microbiol.">
        <title>The Global Catalogue of Microorganisms (GCM) 10K type strain sequencing project: providing services to taxonomists for standard genome sequencing and annotation.</title>
        <authorList>
            <consortium name="The Broad Institute Genomics Platform"/>
            <consortium name="The Broad Institute Genome Sequencing Center for Infectious Disease"/>
            <person name="Wu L."/>
            <person name="Ma J."/>
        </authorList>
    </citation>
    <scope>NUCLEOTIDE SEQUENCE [LARGE SCALE GENOMIC DNA]</scope>
    <source>
        <strain evidence="2">CCM 7480</strain>
    </source>
</reference>
<proteinExistence type="predicted"/>
<name>A0ABV7PT74_9BURK</name>
<protein>
    <recommendedName>
        <fullName evidence="3">Uracil DNA glycosylase superfamily protein</fullName>
    </recommendedName>
</protein>
<dbReference type="EMBL" id="JBHRVV010000001">
    <property type="protein sequence ID" value="MFC3461395.1"/>
    <property type="molecule type" value="Genomic_DNA"/>
</dbReference>
<dbReference type="Proteomes" id="UP001595665">
    <property type="component" value="Unassembled WGS sequence"/>
</dbReference>
<comment type="caution">
    <text evidence="1">The sequence shown here is derived from an EMBL/GenBank/DDBJ whole genome shotgun (WGS) entry which is preliminary data.</text>
</comment>
<sequence length="261" mass="28279">MTDLLFPRYVDAIRALDLARIATPAQIPAAFLLAREGRYSVHYIPFEHVNPHARLVVVGIAPGFVQWKNAMAEAQRQLAAGASTEALLRAARLAGAFSGAIRPNFVALLDAIGMQRWLGIASCASLFGADADLVHIGAILRHPVFVDARNYSGSPGMAKVPFLRAQVLQWFAQEAARLPDALYIPMGASVAEGLDWLADEGIIRRERILHGLPHPSGANAERVAYFLGRKARETLSAKTNAGQLDLARDRLLAQMAALMPT</sequence>
<accession>A0ABV7PT74</accession>
<gene>
    <name evidence="1" type="ORF">ACFOPH_24610</name>
</gene>
<evidence type="ECO:0000313" key="2">
    <source>
        <dbReference type="Proteomes" id="UP001595665"/>
    </source>
</evidence>
<evidence type="ECO:0008006" key="3">
    <source>
        <dbReference type="Google" id="ProtNLM"/>
    </source>
</evidence>
<organism evidence="1 2">
    <name type="scientific">Massilia haematophila</name>
    <dbReference type="NCBI Taxonomy" id="457923"/>
    <lineage>
        <taxon>Bacteria</taxon>
        <taxon>Pseudomonadati</taxon>
        <taxon>Pseudomonadota</taxon>
        <taxon>Betaproteobacteria</taxon>
        <taxon>Burkholderiales</taxon>
        <taxon>Oxalobacteraceae</taxon>
        <taxon>Telluria group</taxon>
        <taxon>Massilia</taxon>
    </lineage>
</organism>
<evidence type="ECO:0000313" key="1">
    <source>
        <dbReference type="EMBL" id="MFC3461395.1"/>
    </source>
</evidence>